<dbReference type="SUPFAM" id="SSF46689">
    <property type="entry name" value="Homeodomain-like"/>
    <property type="match status" value="1"/>
</dbReference>
<evidence type="ECO:0000256" key="2">
    <source>
        <dbReference type="ARBA" id="ARBA00023125"/>
    </source>
</evidence>
<dbReference type="PANTHER" id="PTHR30055">
    <property type="entry name" value="HTH-TYPE TRANSCRIPTIONAL REGULATOR RUTR"/>
    <property type="match status" value="1"/>
</dbReference>
<evidence type="ECO:0000256" key="4">
    <source>
        <dbReference type="PROSITE-ProRule" id="PRU00335"/>
    </source>
</evidence>
<dbReference type="GO" id="GO:0000976">
    <property type="term" value="F:transcription cis-regulatory region binding"/>
    <property type="evidence" value="ECO:0007669"/>
    <property type="project" value="TreeGrafter"/>
</dbReference>
<evidence type="ECO:0000313" key="7">
    <source>
        <dbReference type="Proteomes" id="UP000245711"/>
    </source>
</evidence>
<evidence type="ECO:0000256" key="1">
    <source>
        <dbReference type="ARBA" id="ARBA00023015"/>
    </source>
</evidence>
<evidence type="ECO:0000313" key="6">
    <source>
        <dbReference type="EMBL" id="AWK72949.1"/>
    </source>
</evidence>
<dbReference type="Pfam" id="PF00440">
    <property type="entry name" value="TetR_N"/>
    <property type="match status" value="1"/>
</dbReference>
<gene>
    <name evidence="6" type="ORF">CBI38_16695</name>
</gene>
<name>A0A2S2BWK4_9NOCA</name>
<dbReference type="Gene3D" id="1.10.357.10">
    <property type="entry name" value="Tetracycline Repressor, domain 2"/>
    <property type="match status" value="1"/>
</dbReference>
<dbReference type="PANTHER" id="PTHR30055:SF234">
    <property type="entry name" value="HTH-TYPE TRANSCRIPTIONAL REGULATOR BETI"/>
    <property type="match status" value="1"/>
</dbReference>
<dbReference type="InterPro" id="IPR001647">
    <property type="entry name" value="HTH_TetR"/>
</dbReference>
<dbReference type="InterPro" id="IPR050109">
    <property type="entry name" value="HTH-type_TetR-like_transc_reg"/>
</dbReference>
<sequence>MRTHGWGGAAPSSDDEAVARILRAAGEILDEGADEVTILQVAKRLAVTRPTVYRYYSSTDELLEATAAHAADDFLRGLACSVEGITDLTEAVIQALATTVERLHANRRFRVLFSDDFRGKVIPKVTSASAVELGRSIVDEFEVDWSGWGERDKNELVEHMLRTLQSFILDPGDPPRLGDALRDYLRRWVVPVSFTAPPPLAGSRRHR</sequence>
<accession>A0A2S2BWK4</accession>
<dbReference type="GO" id="GO:0003700">
    <property type="term" value="F:DNA-binding transcription factor activity"/>
    <property type="evidence" value="ECO:0007669"/>
    <property type="project" value="TreeGrafter"/>
</dbReference>
<dbReference type="RefSeq" id="WP_109330510.1">
    <property type="nucleotide sequence ID" value="NZ_CP021354.1"/>
</dbReference>
<feature type="DNA-binding region" description="H-T-H motif" evidence="4">
    <location>
        <begin position="37"/>
        <end position="56"/>
    </location>
</feature>
<keyword evidence="1" id="KW-0805">Transcription regulation</keyword>
<dbReference type="EMBL" id="CP021354">
    <property type="protein sequence ID" value="AWK72949.1"/>
    <property type="molecule type" value="Genomic_DNA"/>
</dbReference>
<dbReference type="Proteomes" id="UP000245711">
    <property type="component" value="Chromosome"/>
</dbReference>
<keyword evidence="3" id="KW-0804">Transcription</keyword>
<dbReference type="PROSITE" id="PS50977">
    <property type="entry name" value="HTH_TETR_2"/>
    <property type="match status" value="1"/>
</dbReference>
<protein>
    <recommendedName>
        <fullName evidence="5">HTH tetR-type domain-containing protein</fullName>
    </recommendedName>
</protein>
<dbReference type="AlphaFoldDB" id="A0A2S2BWK4"/>
<feature type="domain" description="HTH tetR-type" evidence="5">
    <location>
        <begin position="15"/>
        <end position="74"/>
    </location>
</feature>
<dbReference type="InterPro" id="IPR009057">
    <property type="entry name" value="Homeodomain-like_sf"/>
</dbReference>
<proteinExistence type="predicted"/>
<dbReference type="OrthoDB" id="3212503at2"/>
<organism evidence="6 7">
    <name type="scientific">Rhodococcus oxybenzonivorans</name>
    <dbReference type="NCBI Taxonomy" id="1990687"/>
    <lineage>
        <taxon>Bacteria</taxon>
        <taxon>Bacillati</taxon>
        <taxon>Actinomycetota</taxon>
        <taxon>Actinomycetes</taxon>
        <taxon>Mycobacteriales</taxon>
        <taxon>Nocardiaceae</taxon>
        <taxon>Rhodococcus</taxon>
    </lineage>
</organism>
<dbReference type="PRINTS" id="PR00455">
    <property type="entry name" value="HTHTETR"/>
</dbReference>
<keyword evidence="2 4" id="KW-0238">DNA-binding</keyword>
<evidence type="ECO:0000259" key="5">
    <source>
        <dbReference type="PROSITE" id="PS50977"/>
    </source>
</evidence>
<dbReference type="KEGG" id="roz:CBI38_16695"/>
<keyword evidence="7" id="KW-1185">Reference proteome</keyword>
<evidence type="ECO:0000256" key="3">
    <source>
        <dbReference type="ARBA" id="ARBA00023163"/>
    </source>
</evidence>
<reference evidence="6 7" key="1">
    <citation type="submission" date="2017-05" db="EMBL/GenBank/DDBJ databases">
        <title>Isolation of Rhodococcus sp. S2-17 biodegrading of BP-3.</title>
        <authorList>
            <person name="Lee Y."/>
            <person name="Kim K.H."/>
            <person name="Chun B.H."/>
            <person name="Jung H.S."/>
            <person name="Jeon C.O."/>
        </authorList>
    </citation>
    <scope>NUCLEOTIDE SEQUENCE [LARGE SCALE GENOMIC DNA]</scope>
    <source>
        <strain evidence="6 7">S2-17</strain>
    </source>
</reference>